<dbReference type="GO" id="GO:0044781">
    <property type="term" value="P:bacterial-type flagellum organization"/>
    <property type="evidence" value="ECO:0007669"/>
    <property type="project" value="UniProtKB-KW"/>
</dbReference>
<proteinExistence type="inferred from homology"/>
<dbReference type="RefSeq" id="WP_120979451.1">
    <property type="nucleotide sequence ID" value="NZ_RBZM01000011.1"/>
</dbReference>
<name>A0A494XGP6_9BACL</name>
<protein>
    <recommendedName>
        <fullName evidence="5">Translational regulator CsrA</fullName>
    </recommendedName>
</protein>
<comment type="subcellular location">
    <subcellularLocation>
        <location evidence="5">Cytoplasm</location>
    </subcellularLocation>
</comment>
<dbReference type="GO" id="GO:1902208">
    <property type="term" value="P:regulation of bacterial-type flagellum assembly"/>
    <property type="evidence" value="ECO:0007669"/>
    <property type="project" value="UniProtKB-UniRule"/>
</dbReference>
<dbReference type="GO" id="GO:0006109">
    <property type="term" value="P:regulation of carbohydrate metabolic process"/>
    <property type="evidence" value="ECO:0007669"/>
    <property type="project" value="InterPro"/>
</dbReference>
<dbReference type="GO" id="GO:0006402">
    <property type="term" value="P:mRNA catabolic process"/>
    <property type="evidence" value="ECO:0007669"/>
    <property type="project" value="InterPro"/>
</dbReference>
<comment type="subunit">
    <text evidence="5">Homodimer; the beta-strands of each monomer intercalate to form a hydrophobic core, while the alpha-helices form wings that extend away from the core.</text>
</comment>
<dbReference type="InterPro" id="IPR036107">
    <property type="entry name" value="CsrA_sf"/>
</dbReference>
<dbReference type="Gene3D" id="2.60.40.4380">
    <property type="entry name" value="Translational regulator CsrA"/>
    <property type="match status" value="1"/>
</dbReference>
<dbReference type="PANTHER" id="PTHR34984:SF1">
    <property type="entry name" value="CARBON STORAGE REGULATOR"/>
    <property type="match status" value="1"/>
</dbReference>
<keyword evidence="7" id="KW-1185">Reference proteome</keyword>
<sequence length="71" mass="7751">MLILSRKAGQSILIGNNIEIIVTAVDGDQVKIGINAPPEIVILRKEVLDSIEQSNREAASPKAFLEKIKKL</sequence>
<dbReference type="PANTHER" id="PTHR34984">
    <property type="entry name" value="CARBON STORAGE REGULATOR"/>
    <property type="match status" value="1"/>
</dbReference>
<evidence type="ECO:0000256" key="4">
    <source>
        <dbReference type="ARBA" id="ARBA00022884"/>
    </source>
</evidence>
<keyword evidence="4 5" id="KW-0694">RNA-binding</keyword>
<dbReference type="GO" id="GO:0045947">
    <property type="term" value="P:negative regulation of translational initiation"/>
    <property type="evidence" value="ECO:0007669"/>
    <property type="project" value="UniProtKB-UniRule"/>
</dbReference>
<accession>A0A494XGP6</accession>
<dbReference type="EMBL" id="RBZM01000011">
    <property type="protein sequence ID" value="RKP47254.1"/>
    <property type="molecule type" value="Genomic_DNA"/>
</dbReference>
<organism evidence="6 7">
    <name type="scientific">Cohnella endophytica</name>
    <dbReference type="NCBI Taxonomy" id="2419778"/>
    <lineage>
        <taxon>Bacteria</taxon>
        <taxon>Bacillati</taxon>
        <taxon>Bacillota</taxon>
        <taxon>Bacilli</taxon>
        <taxon>Bacillales</taxon>
        <taxon>Paenibacillaceae</taxon>
        <taxon>Cohnella</taxon>
    </lineage>
</organism>
<dbReference type="NCBIfam" id="TIGR00202">
    <property type="entry name" value="csrA"/>
    <property type="match status" value="1"/>
</dbReference>
<dbReference type="NCBIfam" id="NF002469">
    <property type="entry name" value="PRK01712.1"/>
    <property type="match status" value="1"/>
</dbReference>
<dbReference type="GO" id="GO:0048027">
    <property type="term" value="F:mRNA 5'-UTR binding"/>
    <property type="evidence" value="ECO:0007669"/>
    <property type="project" value="UniProtKB-UniRule"/>
</dbReference>
<dbReference type="AlphaFoldDB" id="A0A494XGP6"/>
<dbReference type="SUPFAM" id="SSF117130">
    <property type="entry name" value="CsrA-like"/>
    <property type="match status" value="1"/>
</dbReference>
<keyword evidence="5" id="KW-1005">Bacterial flagellum biogenesis</keyword>
<dbReference type="OrthoDB" id="9809061at2"/>
<dbReference type="Proteomes" id="UP000282076">
    <property type="component" value="Unassembled WGS sequence"/>
</dbReference>
<evidence type="ECO:0000256" key="1">
    <source>
        <dbReference type="ARBA" id="ARBA00022490"/>
    </source>
</evidence>
<dbReference type="Pfam" id="PF02599">
    <property type="entry name" value="CsrA"/>
    <property type="match status" value="1"/>
</dbReference>
<keyword evidence="3 5" id="KW-0810">Translation regulation</keyword>
<evidence type="ECO:0000256" key="5">
    <source>
        <dbReference type="HAMAP-Rule" id="MF_00167"/>
    </source>
</evidence>
<comment type="similarity">
    <text evidence="5">Belongs to the CsrA/RsmA family.</text>
</comment>
<evidence type="ECO:0000313" key="6">
    <source>
        <dbReference type="EMBL" id="RKP47254.1"/>
    </source>
</evidence>
<reference evidence="6 7" key="1">
    <citation type="submission" date="2018-10" db="EMBL/GenBank/DDBJ databases">
        <title>Cohnella sp. M2MS4P-1, whole genome shotgun sequence.</title>
        <authorList>
            <person name="Tuo L."/>
        </authorList>
    </citation>
    <scope>NUCLEOTIDE SEQUENCE [LARGE SCALE GENOMIC DNA]</scope>
    <source>
        <strain evidence="6 7">M2MS4P-1</strain>
    </source>
</reference>
<dbReference type="GO" id="GO:0005829">
    <property type="term" value="C:cytosol"/>
    <property type="evidence" value="ECO:0007669"/>
    <property type="project" value="TreeGrafter"/>
</dbReference>
<dbReference type="HAMAP" id="MF_00167">
    <property type="entry name" value="CsrA"/>
    <property type="match status" value="1"/>
</dbReference>
<evidence type="ECO:0000313" key="7">
    <source>
        <dbReference type="Proteomes" id="UP000282076"/>
    </source>
</evidence>
<dbReference type="InterPro" id="IPR003751">
    <property type="entry name" value="CsrA"/>
</dbReference>
<dbReference type="FunFam" id="2.60.40.4380:FF:000002">
    <property type="entry name" value="Translational regulator CsrA"/>
    <property type="match status" value="1"/>
</dbReference>
<evidence type="ECO:0000256" key="3">
    <source>
        <dbReference type="ARBA" id="ARBA00022845"/>
    </source>
</evidence>
<keyword evidence="2 5" id="KW-0678">Repressor</keyword>
<comment type="function">
    <text evidence="5">A translational regulator that binds mRNA to regulate translation initiation and/or mRNA stability. Usually binds in the 5'-UTR at or near the Shine-Dalgarno sequence preventing ribosome-binding, thus repressing translation. Its main target seems to be the major flagellin gene, while its function is anatagonized by FliW.</text>
</comment>
<gene>
    <name evidence="5 6" type="primary">csrA</name>
    <name evidence="6" type="ORF">D7Z26_23395</name>
</gene>
<evidence type="ECO:0000256" key="2">
    <source>
        <dbReference type="ARBA" id="ARBA00022491"/>
    </source>
</evidence>
<comment type="caution">
    <text evidence="6">The sequence shown here is derived from an EMBL/GenBank/DDBJ whole genome shotgun (WGS) entry which is preliminary data.</text>
</comment>
<keyword evidence="1 5" id="KW-0963">Cytoplasm</keyword>